<comment type="caution">
    <text evidence="1">The sequence shown here is derived from an EMBL/GenBank/DDBJ whole genome shotgun (WGS) entry which is preliminary data.</text>
</comment>
<name>A0A9Q0UZL0_9ROSI</name>
<proteinExistence type="predicted"/>
<reference evidence="1" key="1">
    <citation type="submission" date="2022-11" db="EMBL/GenBank/DDBJ databases">
        <authorList>
            <person name="Hyden B.L."/>
            <person name="Feng K."/>
            <person name="Yates T."/>
            <person name="Jawdy S."/>
            <person name="Smart L.B."/>
            <person name="Muchero W."/>
        </authorList>
    </citation>
    <scope>NUCLEOTIDE SEQUENCE</scope>
    <source>
        <tissue evidence="1">Shoot tip</tissue>
    </source>
</reference>
<dbReference type="EMBL" id="JAPFFM010000010">
    <property type="protein sequence ID" value="KAJ6738535.1"/>
    <property type="molecule type" value="Genomic_DNA"/>
</dbReference>
<evidence type="ECO:0000313" key="1">
    <source>
        <dbReference type="EMBL" id="KAJ6738535.1"/>
    </source>
</evidence>
<gene>
    <name evidence="1" type="ORF">OIU74_003484</name>
</gene>
<dbReference type="Proteomes" id="UP001151752">
    <property type="component" value="Chromosome 4"/>
</dbReference>
<organism evidence="1 2">
    <name type="scientific">Salix koriyanagi</name>
    <dbReference type="NCBI Taxonomy" id="2511006"/>
    <lineage>
        <taxon>Eukaryota</taxon>
        <taxon>Viridiplantae</taxon>
        <taxon>Streptophyta</taxon>
        <taxon>Embryophyta</taxon>
        <taxon>Tracheophyta</taxon>
        <taxon>Spermatophyta</taxon>
        <taxon>Magnoliopsida</taxon>
        <taxon>eudicotyledons</taxon>
        <taxon>Gunneridae</taxon>
        <taxon>Pentapetalae</taxon>
        <taxon>rosids</taxon>
        <taxon>fabids</taxon>
        <taxon>Malpighiales</taxon>
        <taxon>Salicaceae</taxon>
        <taxon>Saliceae</taxon>
        <taxon>Salix</taxon>
    </lineage>
</organism>
<accession>A0A9Q0UZL0</accession>
<evidence type="ECO:0000313" key="2">
    <source>
        <dbReference type="Proteomes" id="UP001151752"/>
    </source>
</evidence>
<dbReference type="AlphaFoldDB" id="A0A9Q0UZL0"/>
<protein>
    <submittedName>
        <fullName evidence="1">Uncharacterized protein</fullName>
    </submittedName>
</protein>
<reference evidence="1" key="2">
    <citation type="journal article" date="2023" name="Int. J. Mol. Sci.">
        <title>De Novo Assembly and Annotation of 11 Diverse Shrub Willow (Salix) Genomes Reveals Novel Gene Organization in Sex-Linked Regions.</title>
        <authorList>
            <person name="Hyden B."/>
            <person name="Feng K."/>
            <person name="Yates T.B."/>
            <person name="Jawdy S."/>
            <person name="Cereghino C."/>
            <person name="Smart L.B."/>
            <person name="Muchero W."/>
        </authorList>
    </citation>
    <scope>NUCLEOTIDE SEQUENCE</scope>
    <source>
        <tissue evidence="1">Shoot tip</tissue>
    </source>
</reference>
<keyword evidence="2" id="KW-1185">Reference proteome</keyword>
<sequence>MHREFSHFSCAKDKPFSLGQFAGSNDYVNNYLQPFLADGQEYTPEEFVKLVITTLDNQLTVKKAPSTRCCISLVLSTIFLTINHISWIVPMAEVIPAGCPKGGLPWSWSTWLHSITEGEIKDREVLKESKRMGVGIQLRS</sequence>